<dbReference type="EMBL" id="DS113750">
    <property type="protein sequence ID" value="EAX96614.1"/>
    <property type="molecule type" value="Genomic_DNA"/>
</dbReference>
<dbReference type="AlphaFoldDB" id="A2FEN4"/>
<evidence type="ECO:0000259" key="3">
    <source>
        <dbReference type="PROSITE" id="PS50002"/>
    </source>
</evidence>
<dbReference type="Gene3D" id="1.20.1270.60">
    <property type="entry name" value="Arfaptin homology (AH) domain/BAR domain"/>
    <property type="match status" value="1"/>
</dbReference>
<dbReference type="Gene3D" id="2.30.30.40">
    <property type="entry name" value="SH3 Domains"/>
    <property type="match status" value="1"/>
</dbReference>
<dbReference type="InterPro" id="IPR027267">
    <property type="entry name" value="AH/BAR_dom_sf"/>
</dbReference>
<dbReference type="SMART" id="SM00326">
    <property type="entry name" value="SH3"/>
    <property type="match status" value="1"/>
</dbReference>
<dbReference type="RefSeq" id="XP_001309544.1">
    <property type="nucleotide sequence ID" value="XM_001309543.1"/>
</dbReference>
<dbReference type="KEGG" id="tva:4754387"/>
<dbReference type="PROSITE" id="PS50002">
    <property type="entry name" value="SH3"/>
    <property type="match status" value="1"/>
</dbReference>
<dbReference type="InterPro" id="IPR036028">
    <property type="entry name" value="SH3-like_dom_sf"/>
</dbReference>
<dbReference type="VEuPathDB" id="TrichDB:TVAGG3_0375470"/>
<keyword evidence="1 2" id="KW-0728">SH3 domain</keyword>
<evidence type="ECO:0000313" key="4">
    <source>
        <dbReference type="EMBL" id="EAX96614.1"/>
    </source>
</evidence>
<feature type="domain" description="SH3" evidence="3">
    <location>
        <begin position="316"/>
        <end position="377"/>
    </location>
</feature>
<dbReference type="Proteomes" id="UP000001542">
    <property type="component" value="Unassembled WGS sequence"/>
</dbReference>
<evidence type="ECO:0000313" key="5">
    <source>
        <dbReference type="Proteomes" id="UP000001542"/>
    </source>
</evidence>
<keyword evidence="5" id="KW-1185">Reference proteome</keyword>
<gene>
    <name evidence="4" type="ORF">TVAG_148890</name>
</gene>
<evidence type="ECO:0000256" key="2">
    <source>
        <dbReference type="PROSITE-ProRule" id="PRU00192"/>
    </source>
</evidence>
<dbReference type="InParanoid" id="A2FEN4"/>
<proteinExistence type="predicted"/>
<organism evidence="4 5">
    <name type="scientific">Trichomonas vaginalis (strain ATCC PRA-98 / G3)</name>
    <dbReference type="NCBI Taxonomy" id="412133"/>
    <lineage>
        <taxon>Eukaryota</taxon>
        <taxon>Metamonada</taxon>
        <taxon>Parabasalia</taxon>
        <taxon>Trichomonadida</taxon>
        <taxon>Trichomonadidae</taxon>
        <taxon>Trichomonas</taxon>
    </lineage>
</organism>
<dbReference type="SUPFAM" id="SSF50044">
    <property type="entry name" value="SH3-domain"/>
    <property type="match status" value="1"/>
</dbReference>
<protein>
    <submittedName>
        <fullName evidence="4">SH3 domain containing protein</fullName>
    </submittedName>
</protein>
<sequence>MSKHNQQKTVIDILNERLVKAKELLRVMNDENLKIATYFYKFALVLSEEYKDKKPLQFKLDHLPKIAEGEIPLMGFPGTQADAIKVVSEHLAGLNDQFREMSKTIKDKSTELQHYPKPNIKSKAEQTLTDAQEPINDLTMLRQVLTKTVATADKKYVKAQEKINDCTLSLAKKSSVTDKQKKPIQENWPLILEARAQTESQRLLLVNKSNTALDKFKELLGQFAKFSQIRNDMFRELFDIVMYAYMKVAANMQNAAFHIEQAAKVINPILDMTNYAKSRNLVRYDLSIKKFEEFQCDTPAFRSVDISITSFISNYDPIGTVEVIHSFRAENPNEMNCVRGRRLLLLERTHEDWTYVMHPVTHLTGFVPTKCIQPIGIALGVVLRKANDEIAESIMLNPGEYVAITSLSPLQFETMRGEKCAKAPQNLIGVVFQDY</sequence>
<reference evidence="4" key="2">
    <citation type="journal article" date="2007" name="Science">
        <title>Draft genome sequence of the sexually transmitted pathogen Trichomonas vaginalis.</title>
        <authorList>
            <person name="Carlton J.M."/>
            <person name="Hirt R.P."/>
            <person name="Silva J.C."/>
            <person name="Delcher A.L."/>
            <person name="Schatz M."/>
            <person name="Zhao Q."/>
            <person name="Wortman J.R."/>
            <person name="Bidwell S.L."/>
            <person name="Alsmark U.C.M."/>
            <person name="Besteiro S."/>
            <person name="Sicheritz-Ponten T."/>
            <person name="Noel C.J."/>
            <person name="Dacks J.B."/>
            <person name="Foster P.G."/>
            <person name="Simillion C."/>
            <person name="Van de Peer Y."/>
            <person name="Miranda-Saavedra D."/>
            <person name="Barton G.J."/>
            <person name="Westrop G.D."/>
            <person name="Mueller S."/>
            <person name="Dessi D."/>
            <person name="Fiori P.L."/>
            <person name="Ren Q."/>
            <person name="Paulsen I."/>
            <person name="Zhang H."/>
            <person name="Bastida-Corcuera F.D."/>
            <person name="Simoes-Barbosa A."/>
            <person name="Brown M.T."/>
            <person name="Hayes R.D."/>
            <person name="Mukherjee M."/>
            <person name="Okumura C.Y."/>
            <person name="Schneider R."/>
            <person name="Smith A.J."/>
            <person name="Vanacova S."/>
            <person name="Villalvazo M."/>
            <person name="Haas B.J."/>
            <person name="Pertea M."/>
            <person name="Feldblyum T.V."/>
            <person name="Utterback T.R."/>
            <person name="Shu C.L."/>
            <person name="Osoegawa K."/>
            <person name="de Jong P.J."/>
            <person name="Hrdy I."/>
            <person name="Horvathova L."/>
            <person name="Zubacova Z."/>
            <person name="Dolezal P."/>
            <person name="Malik S.B."/>
            <person name="Logsdon J.M. Jr."/>
            <person name="Henze K."/>
            <person name="Gupta A."/>
            <person name="Wang C.C."/>
            <person name="Dunne R.L."/>
            <person name="Upcroft J.A."/>
            <person name="Upcroft P."/>
            <person name="White O."/>
            <person name="Salzberg S.L."/>
            <person name="Tang P."/>
            <person name="Chiu C.-H."/>
            <person name="Lee Y.-S."/>
            <person name="Embley T.M."/>
            <person name="Coombs G.H."/>
            <person name="Mottram J.C."/>
            <person name="Tachezy J."/>
            <person name="Fraser-Liggett C.M."/>
            <person name="Johnson P.J."/>
        </authorList>
    </citation>
    <scope>NUCLEOTIDE SEQUENCE [LARGE SCALE GENOMIC DNA]</scope>
    <source>
        <strain evidence="4">G3</strain>
    </source>
</reference>
<dbReference type="SMR" id="A2FEN4"/>
<reference evidence="4" key="1">
    <citation type="submission" date="2006-10" db="EMBL/GenBank/DDBJ databases">
        <authorList>
            <person name="Amadeo P."/>
            <person name="Zhao Q."/>
            <person name="Wortman J."/>
            <person name="Fraser-Liggett C."/>
            <person name="Carlton J."/>
        </authorList>
    </citation>
    <scope>NUCLEOTIDE SEQUENCE</scope>
    <source>
        <strain evidence="4">G3</strain>
    </source>
</reference>
<dbReference type="OrthoDB" id="10255128at2759"/>
<name>A2FEN4_TRIV3</name>
<dbReference type="SUPFAM" id="SSF103657">
    <property type="entry name" value="BAR/IMD domain-like"/>
    <property type="match status" value="1"/>
</dbReference>
<dbReference type="VEuPathDB" id="TrichDB:TVAG_148890"/>
<evidence type="ECO:0000256" key="1">
    <source>
        <dbReference type="ARBA" id="ARBA00022443"/>
    </source>
</evidence>
<dbReference type="InterPro" id="IPR001452">
    <property type="entry name" value="SH3_domain"/>
</dbReference>
<accession>A2FEN4</accession>